<evidence type="ECO:0000313" key="3">
    <source>
        <dbReference type="Proteomes" id="UP000287224"/>
    </source>
</evidence>
<evidence type="ECO:0000313" key="2">
    <source>
        <dbReference type="EMBL" id="GCE07517.1"/>
    </source>
</evidence>
<name>A0A401ZKW5_9CHLR</name>
<dbReference type="InterPro" id="IPR002686">
    <property type="entry name" value="Transposase_17"/>
</dbReference>
<gene>
    <name evidence="2" type="ORF">KDAU_48460</name>
</gene>
<sequence length="148" mass="17542">MVNYDYRQPGAYAITICTKKRRWLFQHSALRAIAYGEWYNLTQHYAGIIPGTIMVMHNHIYCILIIEKDQPDVKSVIEIISGYKSLVSNAWYAYLKESNSCYPMKIWQKRFYDHIIRDQRDFDAQTAYILNNPVAFKAKQKKKNHKSK</sequence>
<dbReference type="GO" id="GO:0043565">
    <property type="term" value="F:sequence-specific DNA binding"/>
    <property type="evidence" value="ECO:0007669"/>
    <property type="project" value="TreeGrafter"/>
</dbReference>
<reference evidence="3" key="1">
    <citation type="submission" date="2018-12" db="EMBL/GenBank/DDBJ databases">
        <title>Tengunoibacter tsumagoiensis gen. nov., sp. nov., Dictyobacter kobayashii sp. nov., D. alpinus sp. nov., and D. joshuensis sp. nov. and description of Dictyobacteraceae fam. nov. within the order Ktedonobacterales isolated from Tengu-no-mugimeshi.</title>
        <authorList>
            <person name="Wang C.M."/>
            <person name="Zheng Y."/>
            <person name="Sakai Y."/>
            <person name="Toyoda A."/>
            <person name="Minakuchi Y."/>
            <person name="Abe K."/>
            <person name="Yokota A."/>
            <person name="Yabe S."/>
        </authorList>
    </citation>
    <scope>NUCLEOTIDE SEQUENCE [LARGE SCALE GENOMIC DNA]</scope>
    <source>
        <strain evidence="3">S-27</strain>
    </source>
</reference>
<evidence type="ECO:0000259" key="1">
    <source>
        <dbReference type="SMART" id="SM01321"/>
    </source>
</evidence>
<dbReference type="GO" id="GO:0004803">
    <property type="term" value="F:transposase activity"/>
    <property type="evidence" value="ECO:0007669"/>
    <property type="project" value="InterPro"/>
</dbReference>
<dbReference type="PANTHER" id="PTHR36966">
    <property type="entry name" value="REP-ASSOCIATED TYROSINE TRANSPOSASE"/>
    <property type="match status" value="1"/>
</dbReference>
<comment type="caution">
    <text evidence="2">The sequence shown here is derived from an EMBL/GenBank/DDBJ whole genome shotgun (WGS) entry which is preliminary data.</text>
</comment>
<dbReference type="InterPro" id="IPR036515">
    <property type="entry name" value="Transposase_17_sf"/>
</dbReference>
<organism evidence="2 3">
    <name type="scientific">Dictyobacter aurantiacus</name>
    <dbReference type="NCBI Taxonomy" id="1936993"/>
    <lineage>
        <taxon>Bacteria</taxon>
        <taxon>Bacillati</taxon>
        <taxon>Chloroflexota</taxon>
        <taxon>Ktedonobacteria</taxon>
        <taxon>Ktedonobacterales</taxon>
        <taxon>Dictyobacteraceae</taxon>
        <taxon>Dictyobacter</taxon>
    </lineage>
</organism>
<keyword evidence="3" id="KW-1185">Reference proteome</keyword>
<protein>
    <recommendedName>
        <fullName evidence="1">Transposase IS200-like domain-containing protein</fullName>
    </recommendedName>
</protein>
<accession>A0A401ZKW5</accession>
<dbReference type="EMBL" id="BIFQ01000001">
    <property type="protein sequence ID" value="GCE07517.1"/>
    <property type="molecule type" value="Genomic_DNA"/>
</dbReference>
<dbReference type="AlphaFoldDB" id="A0A401ZKW5"/>
<dbReference type="SMART" id="SM01321">
    <property type="entry name" value="Y1_Tnp"/>
    <property type="match status" value="1"/>
</dbReference>
<proteinExistence type="predicted"/>
<dbReference type="InterPro" id="IPR052715">
    <property type="entry name" value="RAYT_transposase"/>
</dbReference>
<dbReference type="GO" id="GO:0006313">
    <property type="term" value="P:DNA transposition"/>
    <property type="evidence" value="ECO:0007669"/>
    <property type="project" value="InterPro"/>
</dbReference>
<feature type="domain" description="Transposase IS200-like" evidence="1">
    <location>
        <begin position="8"/>
        <end position="132"/>
    </location>
</feature>
<dbReference type="Gene3D" id="3.30.70.1290">
    <property type="entry name" value="Transposase IS200-like"/>
    <property type="match status" value="1"/>
</dbReference>
<dbReference type="PANTHER" id="PTHR36966:SF1">
    <property type="entry name" value="REP-ASSOCIATED TYROSINE TRANSPOSASE"/>
    <property type="match status" value="1"/>
</dbReference>
<dbReference type="SUPFAM" id="SSF143422">
    <property type="entry name" value="Transposase IS200-like"/>
    <property type="match status" value="1"/>
</dbReference>
<dbReference type="Proteomes" id="UP000287224">
    <property type="component" value="Unassembled WGS sequence"/>
</dbReference>